<comment type="caution">
    <text evidence="2">The sequence shown here is derived from an EMBL/GenBank/DDBJ whole genome shotgun (WGS) entry which is preliminary data.</text>
</comment>
<keyword evidence="1" id="KW-0472">Membrane</keyword>
<keyword evidence="1" id="KW-0812">Transmembrane</keyword>
<dbReference type="EMBL" id="BKAL01000011">
    <property type="protein sequence ID" value="GEP70331.1"/>
    <property type="molecule type" value="Genomic_DNA"/>
</dbReference>
<accession>A0A512PGK8</accession>
<sequence>MDVGVLTVVVLVLAGLTVRAVVRLVRRSASFQGIAVAALVLWSVLLVTAGFFEVRHHHAQAAATKATRMASGDPEARAVCARAGADWMDLSGTLGFVRYDDQRTSRLRASTCAAVGSYLWGSQQSPTLQEVVAVHVVSHEAQHVAGEFDEGVAECLALRWDVRVAESFGASEDQAQALAARYLTEVYPYQSEGYVRDCSTVP</sequence>
<dbReference type="AlphaFoldDB" id="A0A512PGK8"/>
<feature type="transmembrane region" description="Helical" evidence="1">
    <location>
        <begin position="29"/>
        <end position="52"/>
    </location>
</feature>
<keyword evidence="1" id="KW-1133">Transmembrane helix</keyword>
<reference evidence="2 3" key="1">
    <citation type="submission" date="2019-07" db="EMBL/GenBank/DDBJ databases">
        <title>Whole genome shotgun sequence of Cellulomonas soli NBRC 109434.</title>
        <authorList>
            <person name="Hosoyama A."/>
            <person name="Uohara A."/>
            <person name="Ohji S."/>
            <person name="Ichikawa N."/>
        </authorList>
    </citation>
    <scope>NUCLEOTIDE SEQUENCE [LARGE SCALE GENOMIC DNA]</scope>
    <source>
        <strain evidence="2 3">NBRC 109434</strain>
    </source>
</reference>
<evidence type="ECO:0000313" key="3">
    <source>
        <dbReference type="Proteomes" id="UP000321798"/>
    </source>
</evidence>
<proteinExistence type="predicted"/>
<protein>
    <recommendedName>
        <fullName evidence="4">DUF4157 domain-containing protein</fullName>
    </recommendedName>
</protein>
<dbReference type="OrthoDB" id="4828595at2"/>
<evidence type="ECO:0008006" key="4">
    <source>
        <dbReference type="Google" id="ProtNLM"/>
    </source>
</evidence>
<gene>
    <name evidence="2" type="ORF">CSO01_30460</name>
</gene>
<name>A0A512PGK8_9CELL</name>
<dbReference type="Proteomes" id="UP000321798">
    <property type="component" value="Unassembled WGS sequence"/>
</dbReference>
<evidence type="ECO:0000256" key="1">
    <source>
        <dbReference type="SAM" id="Phobius"/>
    </source>
</evidence>
<evidence type="ECO:0000313" key="2">
    <source>
        <dbReference type="EMBL" id="GEP70331.1"/>
    </source>
</evidence>
<keyword evidence="3" id="KW-1185">Reference proteome</keyword>
<dbReference type="RefSeq" id="WP_146954101.1">
    <property type="nucleotide sequence ID" value="NZ_BAABBJ010000014.1"/>
</dbReference>
<organism evidence="2 3">
    <name type="scientific">Cellulomonas soli</name>
    <dbReference type="NCBI Taxonomy" id="931535"/>
    <lineage>
        <taxon>Bacteria</taxon>
        <taxon>Bacillati</taxon>
        <taxon>Actinomycetota</taxon>
        <taxon>Actinomycetes</taxon>
        <taxon>Micrococcales</taxon>
        <taxon>Cellulomonadaceae</taxon>
        <taxon>Cellulomonas</taxon>
    </lineage>
</organism>